<dbReference type="Proteomes" id="UP000624244">
    <property type="component" value="Unassembled WGS sequence"/>
</dbReference>
<accession>A0A8H5ZIS0</accession>
<evidence type="ECO:0000313" key="1">
    <source>
        <dbReference type="EMBL" id="KAF5848548.1"/>
    </source>
</evidence>
<protein>
    <submittedName>
        <fullName evidence="1">Uncharacterized protein</fullName>
    </submittedName>
</protein>
<name>A0A8H5ZIS0_COCSA</name>
<dbReference type="AlphaFoldDB" id="A0A8H5ZIS0"/>
<dbReference type="EMBL" id="WNKQ01000011">
    <property type="protein sequence ID" value="KAF5848548.1"/>
    <property type="molecule type" value="Genomic_DNA"/>
</dbReference>
<comment type="caution">
    <text evidence="1">The sequence shown here is derived from an EMBL/GenBank/DDBJ whole genome shotgun (WGS) entry which is preliminary data.</text>
</comment>
<evidence type="ECO:0000313" key="2">
    <source>
        <dbReference type="Proteomes" id="UP000624244"/>
    </source>
</evidence>
<sequence>MYAIVQIYYYSRSDSGDMSISLVSKVGLGSVHVSLRVDRDEQEHVRSGRLLVGKTWYWYMPVNYRTDAVLIRNGHSIARTCFARCGGAIVSSDVGLVAAYEAAVAQATAMHSRGSRDLSNIRAVGGLIEANESVRDDTGIQMFVKHTCTQTISLVYAAPEHVSCSLGNGHCRVVIVIKIGPTEAPTAVCLDLVGSTRDDPGYGQANAATGGESSCNR</sequence>
<reference evidence="1" key="1">
    <citation type="submission" date="2019-11" db="EMBL/GenBank/DDBJ databases">
        <title>Bipolaris sorokiniana Genome sequencing.</title>
        <authorList>
            <person name="Wang H."/>
        </authorList>
    </citation>
    <scope>NUCLEOTIDE SEQUENCE</scope>
</reference>
<gene>
    <name evidence="1" type="ORF">GGP41_005949</name>
</gene>
<organism evidence="1 2">
    <name type="scientific">Cochliobolus sativus</name>
    <name type="common">Common root rot and spot blotch fungus</name>
    <name type="synonym">Bipolaris sorokiniana</name>
    <dbReference type="NCBI Taxonomy" id="45130"/>
    <lineage>
        <taxon>Eukaryota</taxon>
        <taxon>Fungi</taxon>
        <taxon>Dikarya</taxon>
        <taxon>Ascomycota</taxon>
        <taxon>Pezizomycotina</taxon>
        <taxon>Dothideomycetes</taxon>
        <taxon>Pleosporomycetidae</taxon>
        <taxon>Pleosporales</taxon>
        <taxon>Pleosporineae</taxon>
        <taxon>Pleosporaceae</taxon>
        <taxon>Bipolaris</taxon>
    </lineage>
</organism>
<proteinExistence type="predicted"/>